<keyword evidence="6" id="KW-0067">ATP-binding</keyword>
<feature type="compositionally biased region" description="Basic and acidic residues" evidence="10">
    <location>
        <begin position="411"/>
        <end position="421"/>
    </location>
</feature>
<feature type="region of interest" description="Disordered" evidence="10">
    <location>
        <begin position="150"/>
        <end position="246"/>
    </location>
</feature>
<keyword evidence="2" id="KW-0723">Serine/threonine-protein kinase</keyword>
<reference evidence="12" key="1">
    <citation type="submission" date="2021-02" db="EMBL/GenBank/DDBJ databases">
        <authorList>
            <person name="Nowell W R."/>
        </authorList>
    </citation>
    <scope>NUCLEOTIDE SEQUENCE</scope>
</reference>
<dbReference type="Pfam" id="PF12202">
    <property type="entry name" value="OSR1_C"/>
    <property type="match status" value="1"/>
</dbReference>
<sequence>MSTKSPIQSIKSRFSGSNSVRNMATNDSDTKQSRIHVKKPFGTTNFLQNSSSTNGFSNHIKKRTLQWNNFFHSKKKSNHSTGSNNSLQSDENSTAEPLVFHAIAPASPEEIKQSSGNVNHEKKFKDVPGLTPNPQIHYVLAHTKIKAMSTNDASTQVQSSFSDEEDNQPKYKPVLSSIDADADESDNGSNKNIKKTRRLQRTSRTSNSSLQQKHENDNCKDEQQLSSSDEKDSNEPSLVVNGHIERRTKLSSTKKFDRLTTATTTTDDDYSKEQYHRYHPLDNLESKLSTPNESSLSRIATLNTSTNQTPVKKLNRFQVKSIHKSQQPQMILLKAAAAKSSNDDEYSVPNEGSASSLKTSLIDREHANTLITDLENTSSNTNNIVNGVISTLISVQNEQNHVHFRAIPHEKQDSAADEEKSPSIPAATAALPTPAPPSSTASAPGEDDEEEAIGKSPDNRFIKYAKEIGRGAFKTVYRGLDTETSVAVAWCELQDFAQFDKHERARFKEEAEMLKKLQHPNIVRFFDFWEETNPRTNKKVIILVTELMTSGSLKGYIRKFKGQKEEKRINVMKKWCRQILKGLAYLHSRNPPVIHRDLKCDNVFISSTTGCVKIGDLGLATFKTQTFAKSMRGTMEFMAPEMFDEQYDELVDIYSFGLCMLEMMTGEYPYIECKGPTAVIKRVTAGLKPECYYKVESEDVREVIDCCIRTKKEERLPVHELLQHSFFLDDTGLRIDFVRDPENDLQVMVTNHSINLKLKVVDKTKRKVLWAEHEAILFRYNFEADKPEQIADELIEKNYIFEEDKKFVVQSIKDRVRAYQYEQIDRNAGVFCRDRKPIAAQTSLVGQQQQQQQQQQQVSQPQQQQQQVPQPQQQQQQLPPLQQAPPLQQQPSTPLLVPSHVSAVHPVITGNSIIQQTTLEAPQQPMLKSSSEILQAKPVVATEPIPIPQATENNSSVSGSAGSLEVLDAALKKTFYKTNVPQGTSNLSAINNEMSESTIPLATQDDSSITKIGNDTAVIEQKQQQQVDESGEFLSVELPTNMLQISTPSTLQTQSQSTAMFASAPQQILQNPLLLTQTSQSVSHPHPPVQQLINTILTNDTIKQPISSSSSSTTNIETLENSQLSISPPFTNETIQTPIPSDTSSTSQPPILGSLKQLDALLTSTFKNSTKTACTTQNSDSEMGNTNVSLPTNDDTATRVMEIESDLTNKSNEKQQSSNPLVPSVVQSEPNVSSIVIPQLVQQAQSQPASQIPIHFDRITSVERNNSESDSLFKRIEDRNLSADDSITAVSANDLSDVKLMIGDLSKIFINRMNAIENKIDEQRNQTIQINNLLTRTVLPSFMDLATIIHETPNLDSHVRSKLNAIQMNIRIAQQQKPIDINDVMDI</sequence>
<feature type="compositionally biased region" description="Low complexity" evidence="10">
    <location>
        <begin position="422"/>
        <end position="444"/>
    </location>
</feature>
<evidence type="ECO:0000313" key="13">
    <source>
        <dbReference type="Proteomes" id="UP000663855"/>
    </source>
</evidence>
<dbReference type="PROSITE" id="PS50011">
    <property type="entry name" value="PROTEIN_KINASE_DOM"/>
    <property type="match status" value="1"/>
</dbReference>
<dbReference type="GO" id="GO:0005524">
    <property type="term" value="F:ATP binding"/>
    <property type="evidence" value="ECO:0007669"/>
    <property type="project" value="UniProtKB-KW"/>
</dbReference>
<keyword evidence="3" id="KW-0808">Transferase</keyword>
<feature type="region of interest" description="Disordered" evidence="10">
    <location>
        <begin position="411"/>
        <end position="456"/>
    </location>
</feature>
<feature type="region of interest" description="Disordered" evidence="10">
    <location>
        <begin position="1172"/>
        <end position="1193"/>
    </location>
</feature>
<feature type="domain" description="Protein kinase" evidence="11">
    <location>
        <begin position="462"/>
        <end position="727"/>
    </location>
</feature>
<feature type="coiled-coil region" evidence="9">
    <location>
        <begin position="1306"/>
        <end position="1333"/>
    </location>
</feature>
<dbReference type="InterPro" id="IPR011009">
    <property type="entry name" value="Kinase-like_dom_sf"/>
</dbReference>
<evidence type="ECO:0000256" key="1">
    <source>
        <dbReference type="ARBA" id="ARBA00012513"/>
    </source>
</evidence>
<evidence type="ECO:0000256" key="6">
    <source>
        <dbReference type="ARBA" id="ARBA00022840"/>
    </source>
</evidence>
<dbReference type="PROSITE" id="PS00108">
    <property type="entry name" value="PROTEIN_KINASE_ST"/>
    <property type="match status" value="1"/>
</dbReference>
<feature type="region of interest" description="Disordered" evidence="10">
    <location>
        <begin position="109"/>
        <end position="132"/>
    </location>
</feature>
<evidence type="ECO:0000256" key="5">
    <source>
        <dbReference type="ARBA" id="ARBA00022777"/>
    </source>
</evidence>
<gene>
    <name evidence="12" type="ORF">CJN711_LOCUS32437</name>
</gene>
<feature type="region of interest" description="Disordered" evidence="10">
    <location>
        <begin position="1104"/>
        <end position="1151"/>
    </location>
</feature>
<evidence type="ECO:0000256" key="9">
    <source>
        <dbReference type="SAM" id="Coils"/>
    </source>
</evidence>
<dbReference type="InterPro" id="IPR008271">
    <property type="entry name" value="Ser/Thr_kinase_AS"/>
</dbReference>
<dbReference type="Gene3D" id="3.10.20.90">
    <property type="entry name" value="Phosphatidylinositol 3-kinase Catalytic Subunit, Chain A, domain 1"/>
    <property type="match status" value="1"/>
</dbReference>
<feature type="region of interest" description="Disordered" evidence="10">
    <location>
        <begin position="1"/>
        <end position="36"/>
    </location>
</feature>
<keyword evidence="9" id="KW-0175">Coiled coil</keyword>
<evidence type="ECO:0000259" key="11">
    <source>
        <dbReference type="PROSITE" id="PS50011"/>
    </source>
</evidence>
<feature type="compositionally biased region" description="Polar residues" evidence="10">
    <location>
        <begin position="1113"/>
        <end position="1149"/>
    </location>
</feature>
<dbReference type="EC" id="2.7.11.1" evidence="1"/>
<accession>A0A815YVC3</accession>
<feature type="compositionally biased region" description="Polar residues" evidence="10">
    <location>
        <begin position="79"/>
        <end position="93"/>
    </location>
</feature>
<dbReference type="Gene3D" id="3.30.200.20">
    <property type="entry name" value="Phosphorylase Kinase, domain 1"/>
    <property type="match status" value="1"/>
</dbReference>
<dbReference type="PANTHER" id="PTHR13902">
    <property type="entry name" value="SERINE/THREONINE-PROTEIN KINASE WNK WITH NO LYSINE -RELATED"/>
    <property type="match status" value="1"/>
</dbReference>
<evidence type="ECO:0000256" key="3">
    <source>
        <dbReference type="ARBA" id="ARBA00022679"/>
    </source>
</evidence>
<dbReference type="SUPFAM" id="SSF56112">
    <property type="entry name" value="Protein kinase-like (PK-like)"/>
    <property type="match status" value="1"/>
</dbReference>
<keyword evidence="5" id="KW-0418">Kinase</keyword>
<dbReference type="Proteomes" id="UP000663855">
    <property type="component" value="Unassembled WGS sequence"/>
</dbReference>
<feature type="compositionally biased region" description="Polar residues" evidence="10">
    <location>
        <begin position="202"/>
        <end position="211"/>
    </location>
</feature>
<dbReference type="Gene3D" id="1.10.510.10">
    <property type="entry name" value="Transferase(Phosphotransferase) domain 1"/>
    <property type="match status" value="1"/>
</dbReference>
<dbReference type="CDD" id="cd13983">
    <property type="entry name" value="STKc_WNK"/>
    <property type="match status" value="1"/>
</dbReference>
<feature type="compositionally biased region" description="Polar residues" evidence="10">
    <location>
        <begin position="1"/>
        <end position="27"/>
    </location>
</feature>
<dbReference type="FunFam" id="3.30.200.20:FF:000494">
    <property type="entry name" value="serine/threonine-protein kinase WNK2 isoform X2"/>
    <property type="match status" value="1"/>
</dbReference>
<feature type="compositionally biased region" description="Basic residues" evidence="10">
    <location>
        <begin position="192"/>
        <end position="201"/>
    </location>
</feature>
<dbReference type="InterPro" id="IPR050588">
    <property type="entry name" value="WNK_Ser-Thr_kinase"/>
</dbReference>
<dbReference type="InterPro" id="IPR000719">
    <property type="entry name" value="Prot_kinase_dom"/>
</dbReference>
<dbReference type="Pfam" id="PF00069">
    <property type="entry name" value="Pkinase"/>
    <property type="match status" value="1"/>
</dbReference>
<name>A0A815YVC3_9BILA</name>
<feature type="region of interest" description="Disordered" evidence="10">
    <location>
        <begin position="73"/>
        <end position="93"/>
    </location>
</feature>
<dbReference type="InterPro" id="IPR024678">
    <property type="entry name" value="Kinase_OSR1/WNK_CCT"/>
</dbReference>
<evidence type="ECO:0000256" key="7">
    <source>
        <dbReference type="ARBA" id="ARBA00047899"/>
    </source>
</evidence>
<feature type="compositionally biased region" description="Basic and acidic residues" evidence="10">
    <location>
        <begin position="212"/>
        <end position="234"/>
    </location>
</feature>
<protein>
    <recommendedName>
        <fullName evidence="1">non-specific serine/threonine protein kinase</fullName>
        <ecNumber evidence="1">2.7.11.1</ecNumber>
    </recommendedName>
</protein>
<evidence type="ECO:0000256" key="4">
    <source>
        <dbReference type="ARBA" id="ARBA00022741"/>
    </source>
</evidence>
<evidence type="ECO:0000256" key="2">
    <source>
        <dbReference type="ARBA" id="ARBA00022527"/>
    </source>
</evidence>
<dbReference type="SMART" id="SM00220">
    <property type="entry name" value="S_TKc"/>
    <property type="match status" value="1"/>
</dbReference>
<dbReference type="EMBL" id="CAJNOV010015540">
    <property type="protein sequence ID" value="CAF1575927.1"/>
    <property type="molecule type" value="Genomic_DNA"/>
</dbReference>
<evidence type="ECO:0000256" key="8">
    <source>
        <dbReference type="ARBA" id="ARBA00048679"/>
    </source>
</evidence>
<evidence type="ECO:0000256" key="10">
    <source>
        <dbReference type="SAM" id="MobiDB-lite"/>
    </source>
</evidence>
<comment type="catalytic activity">
    <reaction evidence="8">
        <text>L-seryl-[protein] + ATP = O-phospho-L-seryl-[protein] + ADP + H(+)</text>
        <dbReference type="Rhea" id="RHEA:17989"/>
        <dbReference type="Rhea" id="RHEA-COMP:9863"/>
        <dbReference type="Rhea" id="RHEA-COMP:11604"/>
        <dbReference type="ChEBI" id="CHEBI:15378"/>
        <dbReference type="ChEBI" id="CHEBI:29999"/>
        <dbReference type="ChEBI" id="CHEBI:30616"/>
        <dbReference type="ChEBI" id="CHEBI:83421"/>
        <dbReference type="ChEBI" id="CHEBI:456216"/>
        <dbReference type="EC" id="2.7.11.1"/>
    </reaction>
</comment>
<dbReference type="GO" id="GO:0004674">
    <property type="term" value="F:protein serine/threonine kinase activity"/>
    <property type="evidence" value="ECO:0007669"/>
    <property type="project" value="UniProtKB-KW"/>
</dbReference>
<evidence type="ECO:0000313" key="12">
    <source>
        <dbReference type="EMBL" id="CAF1575927.1"/>
    </source>
</evidence>
<feature type="compositionally biased region" description="Polar residues" evidence="10">
    <location>
        <begin position="150"/>
        <end position="161"/>
    </location>
</feature>
<keyword evidence="4" id="KW-0547">Nucleotide-binding</keyword>
<proteinExistence type="predicted"/>
<feature type="region of interest" description="Disordered" evidence="10">
    <location>
        <begin position="856"/>
        <end position="894"/>
    </location>
</feature>
<organism evidence="12 13">
    <name type="scientific">Rotaria magnacalcarata</name>
    <dbReference type="NCBI Taxonomy" id="392030"/>
    <lineage>
        <taxon>Eukaryota</taxon>
        <taxon>Metazoa</taxon>
        <taxon>Spiralia</taxon>
        <taxon>Gnathifera</taxon>
        <taxon>Rotifera</taxon>
        <taxon>Eurotatoria</taxon>
        <taxon>Bdelloidea</taxon>
        <taxon>Philodinida</taxon>
        <taxon>Philodinidae</taxon>
        <taxon>Rotaria</taxon>
    </lineage>
</organism>
<comment type="catalytic activity">
    <reaction evidence="7">
        <text>L-threonyl-[protein] + ATP = O-phospho-L-threonyl-[protein] + ADP + H(+)</text>
        <dbReference type="Rhea" id="RHEA:46608"/>
        <dbReference type="Rhea" id="RHEA-COMP:11060"/>
        <dbReference type="Rhea" id="RHEA-COMP:11605"/>
        <dbReference type="ChEBI" id="CHEBI:15378"/>
        <dbReference type="ChEBI" id="CHEBI:30013"/>
        <dbReference type="ChEBI" id="CHEBI:30616"/>
        <dbReference type="ChEBI" id="CHEBI:61977"/>
        <dbReference type="ChEBI" id="CHEBI:456216"/>
        <dbReference type="EC" id="2.7.11.1"/>
    </reaction>
</comment>
<comment type="caution">
    <text evidence="12">The sequence shown here is derived from an EMBL/GenBank/DDBJ whole genome shotgun (WGS) entry which is preliminary data.</text>
</comment>